<evidence type="ECO:0000313" key="3">
    <source>
        <dbReference type="Proteomes" id="UP001138500"/>
    </source>
</evidence>
<dbReference type="EMBL" id="RIBY02001867">
    <property type="protein sequence ID" value="KAH9827676.1"/>
    <property type="molecule type" value="Genomic_DNA"/>
</dbReference>
<gene>
    <name evidence="2" type="ORF">Tdes44962_MAKER00402</name>
</gene>
<protein>
    <submittedName>
        <fullName evidence="2">Uncharacterized protein</fullName>
    </submittedName>
</protein>
<dbReference type="Gene3D" id="1.20.1290.10">
    <property type="entry name" value="AhpD-like"/>
    <property type="match status" value="1"/>
</dbReference>
<keyword evidence="3" id="KW-1185">Reference proteome</keyword>
<evidence type="ECO:0000313" key="2">
    <source>
        <dbReference type="EMBL" id="KAH9827676.1"/>
    </source>
</evidence>
<evidence type="ECO:0000256" key="1">
    <source>
        <dbReference type="SAM" id="MobiDB-lite"/>
    </source>
</evidence>
<reference evidence="2 3" key="2">
    <citation type="journal article" date="2021" name="Curr. Genet.">
        <title>Genetic response to nitrogen starvation in the aggressive Eucalyptus foliar pathogen Teratosphaeria destructans.</title>
        <authorList>
            <person name="Havenga M."/>
            <person name="Wingfield B.D."/>
            <person name="Wingfield M.J."/>
            <person name="Dreyer L.L."/>
            <person name="Roets F."/>
            <person name="Aylward J."/>
        </authorList>
    </citation>
    <scope>NUCLEOTIDE SEQUENCE [LARGE SCALE GENOMIC DNA]</scope>
    <source>
        <strain evidence="2">CMW44962</strain>
    </source>
</reference>
<dbReference type="OrthoDB" id="3842935at2759"/>
<dbReference type="AlphaFoldDB" id="A0A9W7W2H0"/>
<dbReference type="SUPFAM" id="SSF69118">
    <property type="entry name" value="AhpD-like"/>
    <property type="match status" value="1"/>
</dbReference>
<sequence>MTSQQDWDGVRSMSDRIPPLPREQLNPEQREFRDHFIESVQRSAPHPGAADRASKTLFPVLAVLPKSGRHSVDLLVDLEEESKAFLPKDAAETVSLLTTSYFKSGFVTHVHKMMDVKLGLLTQEQADTISTCKKPADLNENCSLAYDAAWHMLDVRGPFPQELWERCVAAFKVEGAVGIMHFVGLLTWTALGLNIANVPVPSGPPPG</sequence>
<dbReference type="InterPro" id="IPR029032">
    <property type="entry name" value="AhpD-like"/>
</dbReference>
<name>A0A9W7W2H0_9PEZI</name>
<accession>A0A9W7W2H0</accession>
<comment type="caution">
    <text evidence="2">The sequence shown here is derived from an EMBL/GenBank/DDBJ whole genome shotgun (WGS) entry which is preliminary data.</text>
</comment>
<dbReference type="Proteomes" id="UP001138500">
    <property type="component" value="Unassembled WGS sequence"/>
</dbReference>
<proteinExistence type="predicted"/>
<reference evidence="2 3" key="1">
    <citation type="journal article" date="2018" name="IMA Fungus">
        <title>IMA Genome-F 10: Nine draft genome sequences of Claviceps purpurea s.lat., including C. arundinis, C. humidiphila, and C. cf. spartinae, pseudomolecules for the pitch canker pathogen Fusarium circinatum, draft genome of Davidsoniella eucalypti, Grosmannia galeiformis, Quambalaria eucalypti, and Teratosphaeria destructans.</title>
        <authorList>
            <person name="Wingfield B.D."/>
            <person name="Liu M."/>
            <person name="Nguyen H.D."/>
            <person name="Lane F.A."/>
            <person name="Morgan S.W."/>
            <person name="De Vos L."/>
            <person name="Wilken P.M."/>
            <person name="Duong T.A."/>
            <person name="Aylward J."/>
            <person name="Coetzee M.P."/>
            <person name="Dadej K."/>
            <person name="De Beer Z.W."/>
            <person name="Findlay W."/>
            <person name="Havenga M."/>
            <person name="Kolarik M."/>
            <person name="Menzies J.G."/>
            <person name="Naidoo K."/>
            <person name="Pochopski O."/>
            <person name="Shoukouhi P."/>
            <person name="Santana Q.C."/>
            <person name="Seifert K.A."/>
            <person name="Soal N."/>
            <person name="Steenkamp E.T."/>
            <person name="Tatham C.T."/>
            <person name="van der Nest M.A."/>
            <person name="Wingfield M.J."/>
        </authorList>
    </citation>
    <scope>NUCLEOTIDE SEQUENCE [LARGE SCALE GENOMIC DNA]</scope>
    <source>
        <strain evidence="2">CMW44962</strain>
    </source>
</reference>
<feature type="region of interest" description="Disordered" evidence="1">
    <location>
        <begin position="1"/>
        <end position="28"/>
    </location>
</feature>
<organism evidence="2 3">
    <name type="scientific">Teratosphaeria destructans</name>
    <dbReference type="NCBI Taxonomy" id="418781"/>
    <lineage>
        <taxon>Eukaryota</taxon>
        <taxon>Fungi</taxon>
        <taxon>Dikarya</taxon>
        <taxon>Ascomycota</taxon>
        <taxon>Pezizomycotina</taxon>
        <taxon>Dothideomycetes</taxon>
        <taxon>Dothideomycetidae</taxon>
        <taxon>Mycosphaerellales</taxon>
        <taxon>Teratosphaeriaceae</taxon>
        <taxon>Teratosphaeria</taxon>
    </lineage>
</organism>